<accession>A0A1H6BCI4</accession>
<dbReference type="Proteomes" id="UP000236743">
    <property type="component" value="Unassembled WGS sequence"/>
</dbReference>
<proteinExistence type="predicted"/>
<keyword evidence="4" id="KW-1185">Reference proteome</keyword>
<evidence type="ECO:0000313" key="4">
    <source>
        <dbReference type="Proteomes" id="UP000236743"/>
    </source>
</evidence>
<protein>
    <submittedName>
        <fullName evidence="3">Glycosyltransferase involved in cell wall bisynthesis</fullName>
    </submittedName>
</protein>
<name>A0A1H6BCI4_9HYPH</name>
<dbReference type="OrthoDB" id="9781738at2"/>
<feature type="domain" description="Glycosyltransferase subfamily 4-like N-terminal" evidence="2">
    <location>
        <begin position="83"/>
        <end position="158"/>
    </location>
</feature>
<dbReference type="Pfam" id="PF13692">
    <property type="entry name" value="Glyco_trans_1_4"/>
    <property type="match status" value="1"/>
</dbReference>
<dbReference type="EMBL" id="FNUY01000007">
    <property type="protein sequence ID" value="SEG58350.1"/>
    <property type="molecule type" value="Genomic_DNA"/>
</dbReference>
<dbReference type="PANTHER" id="PTHR46401">
    <property type="entry name" value="GLYCOSYLTRANSFERASE WBBK-RELATED"/>
    <property type="match status" value="1"/>
</dbReference>
<dbReference type="AlphaFoldDB" id="A0A1H6BCI4"/>
<reference evidence="3 4" key="1">
    <citation type="submission" date="2016-10" db="EMBL/GenBank/DDBJ databases">
        <authorList>
            <person name="de Groot N.N."/>
        </authorList>
    </citation>
    <scope>NUCLEOTIDE SEQUENCE [LARGE SCALE GENOMIC DNA]</scope>
    <source>
        <strain evidence="3 4">DSM 26656</strain>
    </source>
</reference>
<dbReference type="GO" id="GO:0009103">
    <property type="term" value="P:lipopolysaccharide biosynthetic process"/>
    <property type="evidence" value="ECO:0007669"/>
    <property type="project" value="TreeGrafter"/>
</dbReference>
<evidence type="ECO:0000313" key="3">
    <source>
        <dbReference type="EMBL" id="SEG58350.1"/>
    </source>
</evidence>
<dbReference type="GO" id="GO:0016757">
    <property type="term" value="F:glycosyltransferase activity"/>
    <property type="evidence" value="ECO:0007669"/>
    <property type="project" value="TreeGrafter"/>
</dbReference>
<dbReference type="InterPro" id="IPR028098">
    <property type="entry name" value="Glyco_trans_4-like_N"/>
</dbReference>
<gene>
    <name evidence="3" type="ORF">SAMN04488115_107111</name>
</gene>
<dbReference type="Pfam" id="PF13439">
    <property type="entry name" value="Glyco_transf_4"/>
    <property type="match status" value="1"/>
</dbReference>
<sequence>MSRIVFAIPGDIDLPTGGYGYDRRLLAEWQETGVEARHLALPGSFPFPSDAELALTQQLLLSCAEDETLLIDGLAYGAFPESLAAELRARIIALVHHPLGLEAGLSPEQARDFVAREAAALRHAHAIVVTSPTTKRLLVLDFGVDAQRITIAVPGVDAASRATGGVTGGPLQLLAVGSLVARKGYDILVEALGTIANRDWQLTIIGAADRAPHIAEALRSQIMATGLQDRILLAGAVDQDALASAYARADLFVMPSLFEGYGMVLTEALARGLPIVCTTGGAAAETVPDDTALKVPPGDTEALAKALATLIDAPAKRARLAGAAWAAADTLPRWPATAAIVARACLADTGRKVMR</sequence>
<dbReference type="Gene3D" id="3.40.50.2000">
    <property type="entry name" value="Glycogen Phosphorylase B"/>
    <property type="match status" value="2"/>
</dbReference>
<dbReference type="CDD" id="cd03801">
    <property type="entry name" value="GT4_PimA-like"/>
    <property type="match status" value="1"/>
</dbReference>
<evidence type="ECO:0000259" key="2">
    <source>
        <dbReference type="Pfam" id="PF13439"/>
    </source>
</evidence>
<dbReference type="PANTHER" id="PTHR46401:SF2">
    <property type="entry name" value="GLYCOSYLTRANSFERASE WBBK-RELATED"/>
    <property type="match status" value="1"/>
</dbReference>
<keyword evidence="1 3" id="KW-0808">Transferase</keyword>
<dbReference type="RefSeq" id="WP_103873720.1">
    <property type="nucleotide sequence ID" value="NZ_FNUY01000007.1"/>
</dbReference>
<evidence type="ECO:0000256" key="1">
    <source>
        <dbReference type="ARBA" id="ARBA00022679"/>
    </source>
</evidence>
<organism evidence="3 4">
    <name type="scientific">Bosea lathyri</name>
    <dbReference type="NCBI Taxonomy" id="1036778"/>
    <lineage>
        <taxon>Bacteria</taxon>
        <taxon>Pseudomonadati</taxon>
        <taxon>Pseudomonadota</taxon>
        <taxon>Alphaproteobacteria</taxon>
        <taxon>Hyphomicrobiales</taxon>
        <taxon>Boseaceae</taxon>
        <taxon>Bosea</taxon>
    </lineage>
</organism>
<dbReference type="SUPFAM" id="SSF53756">
    <property type="entry name" value="UDP-Glycosyltransferase/glycogen phosphorylase"/>
    <property type="match status" value="1"/>
</dbReference>